<feature type="transmembrane region" description="Helical" evidence="16">
    <location>
        <begin position="34"/>
        <end position="51"/>
    </location>
</feature>
<dbReference type="PANTHER" id="PTHR14269">
    <property type="entry name" value="CDP-DIACYLGLYCEROL--GLYCEROL-3-PHOSPHATE 3-PHOSPHATIDYLTRANSFERASE-RELATED"/>
    <property type="match status" value="1"/>
</dbReference>
<proteinExistence type="inferred from homology"/>
<dbReference type="AlphaFoldDB" id="A0A2U3QEH5"/>
<evidence type="ECO:0000256" key="9">
    <source>
        <dbReference type="ARBA" id="ARBA00022989"/>
    </source>
</evidence>
<name>A0A2U3QEH5_9BACT</name>
<evidence type="ECO:0000256" key="6">
    <source>
        <dbReference type="ARBA" id="ARBA00022516"/>
    </source>
</evidence>
<evidence type="ECO:0000256" key="8">
    <source>
        <dbReference type="ARBA" id="ARBA00022692"/>
    </source>
</evidence>
<dbReference type="Gene3D" id="1.20.120.1760">
    <property type="match status" value="1"/>
</dbReference>
<evidence type="ECO:0000256" key="12">
    <source>
        <dbReference type="ARBA" id="ARBA00023209"/>
    </source>
</evidence>
<keyword evidence="9 16" id="KW-1133">Transmembrane helix</keyword>
<dbReference type="EC" id="2.7.8.5" evidence="4"/>
<dbReference type="PANTHER" id="PTHR14269:SF11">
    <property type="entry name" value="CDP-DIACYLGLYCEROL--GLYCEROL-3-PHOSPHATE 3-PHOSPHATIDYLTRANSFERASE"/>
    <property type="match status" value="1"/>
</dbReference>
<keyword evidence="12" id="KW-0594">Phospholipid biosynthesis</keyword>
<evidence type="ECO:0000256" key="14">
    <source>
        <dbReference type="ARBA" id="ARBA00048586"/>
    </source>
</evidence>
<dbReference type="PROSITE" id="PS00379">
    <property type="entry name" value="CDP_ALCOHOL_P_TRANSF"/>
    <property type="match status" value="1"/>
</dbReference>
<comment type="similarity">
    <text evidence="3 15">Belongs to the CDP-alcohol phosphatidyltransferase class-I family.</text>
</comment>
<gene>
    <name evidence="17" type="ORF">NBG4_120034</name>
</gene>
<evidence type="ECO:0000256" key="2">
    <source>
        <dbReference type="ARBA" id="ARBA00005042"/>
    </source>
</evidence>
<keyword evidence="18" id="KW-1185">Reference proteome</keyword>
<keyword evidence="8 16" id="KW-0812">Transmembrane</keyword>
<feature type="transmembrane region" description="Helical" evidence="16">
    <location>
        <begin position="151"/>
        <end position="170"/>
    </location>
</feature>
<dbReference type="InterPro" id="IPR043130">
    <property type="entry name" value="CDP-OH_PTrfase_TM_dom"/>
</dbReference>
<reference evidence="18" key="1">
    <citation type="submission" date="2018-03" db="EMBL/GenBank/DDBJ databases">
        <authorList>
            <person name="Zecchin S."/>
        </authorList>
    </citation>
    <scope>NUCLEOTIDE SEQUENCE [LARGE SCALE GENOMIC DNA]</scope>
</reference>
<dbReference type="InterPro" id="IPR048254">
    <property type="entry name" value="CDP_ALCOHOL_P_TRANSF_CS"/>
</dbReference>
<evidence type="ECO:0000256" key="3">
    <source>
        <dbReference type="ARBA" id="ARBA00010441"/>
    </source>
</evidence>
<evidence type="ECO:0000256" key="7">
    <source>
        <dbReference type="ARBA" id="ARBA00022679"/>
    </source>
</evidence>
<dbReference type="EMBL" id="OUUY01000024">
    <property type="protein sequence ID" value="SPP99827.1"/>
    <property type="molecule type" value="Genomic_DNA"/>
</dbReference>
<sequence>MRVLNVPNTLTISRIVIIPVLITTILYQKYRYALYLFIAAALTDMFDGLAARITNQKTALGTFLDPLADKFLLVSSFVLFAVYGWIPKWLAIAVISRDIIVVIGWFLLYMITHTSRIEPVLTGKVAIAMQLIVLAYILLRINVSSLPPLPGPFLMLTAGVTIISGLQYIYKGFKITNAP</sequence>
<keyword evidence="13" id="KW-1208">Phospholipid metabolism</keyword>
<comment type="subcellular location">
    <subcellularLocation>
        <location evidence="1">Membrane</location>
        <topology evidence="1">Multi-pass membrane protein</topology>
    </subcellularLocation>
</comment>
<evidence type="ECO:0000256" key="16">
    <source>
        <dbReference type="SAM" id="Phobius"/>
    </source>
</evidence>
<keyword evidence="10" id="KW-0443">Lipid metabolism</keyword>
<dbReference type="GO" id="GO:0046474">
    <property type="term" value="P:glycerophospholipid biosynthetic process"/>
    <property type="evidence" value="ECO:0007669"/>
    <property type="project" value="TreeGrafter"/>
</dbReference>
<feature type="transmembrane region" description="Helical" evidence="16">
    <location>
        <begin position="12"/>
        <end position="28"/>
    </location>
</feature>
<evidence type="ECO:0000256" key="10">
    <source>
        <dbReference type="ARBA" id="ARBA00023098"/>
    </source>
</evidence>
<dbReference type="InterPro" id="IPR000462">
    <property type="entry name" value="CDP-OH_P_trans"/>
</dbReference>
<dbReference type="Pfam" id="PF01066">
    <property type="entry name" value="CDP-OH_P_transf"/>
    <property type="match status" value="1"/>
</dbReference>
<dbReference type="PIRSF" id="PIRSF000847">
    <property type="entry name" value="Phos_ph_gly_syn"/>
    <property type="match status" value="1"/>
</dbReference>
<evidence type="ECO:0000313" key="18">
    <source>
        <dbReference type="Proteomes" id="UP000245125"/>
    </source>
</evidence>
<evidence type="ECO:0000313" key="17">
    <source>
        <dbReference type="EMBL" id="SPP99827.1"/>
    </source>
</evidence>
<dbReference type="OrthoDB" id="9796672at2"/>
<feature type="transmembrane region" description="Helical" evidence="16">
    <location>
        <begin position="121"/>
        <end position="139"/>
    </location>
</feature>
<accession>A0A2U3QEH5</accession>
<dbReference type="GO" id="GO:0008444">
    <property type="term" value="F:CDP-diacylglycerol-glycerol-3-phosphate 3-phosphatidyltransferase activity"/>
    <property type="evidence" value="ECO:0007669"/>
    <property type="project" value="UniProtKB-EC"/>
</dbReference>
<keyword evidence="6" id="KW-0444">Lipid biosynthesis</keyword>
<evidence type="ECO:0000256" key="15">
    <source>
        <dbReference type="RuleBase" id="RU003750"/>
    </source>
</evidence>
<evidence type="ECO:0000256" key="11">
    <source>
        <dbReference type="ARBA" id="ARBA00023136"/>
    </source>
</evidence>
<comment type="pathway">
    <text evidence="2">Phospholipid metabolism; phosphatidylglycerol biosynthesis; phosphatidylglycerol from CDP-diacylglycerol: step 1/2.</text>
</comment>
<dbReference type="GO" id="GO:0016020">
    <property type="term" value="C:membrane"/>
    <property type="evidence" value="ECO:0007669"/>
    <property type="project" value="UniProtKB-SubCell"/>
</dbReference>
<dbReference type="Proteomes" id="UP000245125">
    <property type="component" value="Unassembled WGS sequence"/>
</dbReference>
<organism evidence="17 18">
    <name type="scientific">Candidatus Sulfobium mesophilum</name>
    <dbReference type="NCBI Taxonomy" id="2016548"/>
    <lineage>
        <taxon>Bacteria</taxon>
        <taxon>Pseudomonadati</taxon>
        <taxon>Nitrospirota</taxon>
        <taxon>Nitrospiria</taxon>
        <taxon>Nitrospirales</taxon>
        <taxon>Nitrospiraceae</taxon>
        <taxon>Candidatus Sulfobium</taxon>
    </lineage>
</organism>
<dbReference type="InterPro" id="IPR050324">
    <property type="entry name" value="CDP-alcohol_PTase-I"/>
</dbReference>
<keyword evidence="11 16" id="KW-0472">Membrane</keyword>
<dbReference type="InterPro" id="IPR004570">
    <property type="entry name" value="Phosphatidylglycerol_P_synth"/>
</dbReference>
<keyword evidence="7 15" id="KW-0808">Transferase</keyword>
<evidence type="ECO:0000256" key="13">
    <source>
        <dbReference type="ARBA" id="ARBA00023264"/>
    </source>
</evidence>
<comment type="catalytic activity">
    <reaction evidence="14">
        <text>a CDP-1,2-diacyl-sn-glycerol + sn-glycerol 3-phosphate = a 1,2-diacyl-sn-glycero-3-phospho-(1'-sn-glycero-3'-phosphate) + CMP + H(+)</text>
        <dbReference type="Rhea" id="RHEA:12593"/>
        <dbReference type="ChEBI" id="CHEBI:15378"/>
        <dbReference type="ChEBI" id="CHEBI:57597"/>
        <dbReference type="ChEBI" id="CHEBI:58332"/>
        <dbReference type="ChEBI" id="CHEBI:60110"/>
        <dbReference type="ChEBI" id="CHEBI:60377"/>
        <dbReference type="EC" id="2.7.8.5"/>
    </reaction>
</comment>
<evidence type="ECO:0000256" key="1">
    <source>
        <dbReference type="ARBA" id="ARBA00004141"/>
    </source>
</evidence>
<evidence type="ECO:0000256" key="4">
    <source>
        <dbReference type="ARBA" id="ARBA00013170"/>
    </source>
</evidence>
<protein>
    <recommendedName>
        <fullName evidence="5">CDP-diacylglycerol--glycerol-3-phosphate 3-phosphatidyltransferase</fullName>
        <ecNumber evidence="4">2.7.8.5</ecNumber>
    </recommendedName>
</protein>
<evidence type="ECO:0000256" key="5">
    <source>
        <dbReference type="ARBA" id="ARBA00014944"/>
    </source>
</evidence>